<protein>
    <recommendedName>
        <fullName evidence="3">CRISPR-associated protein</fullName>
    </recommendedName>
</protein>
<dbReference type="OrthoDB" id="9777703at2"/>
<sequence length="417" mass="47042">MKLLTFLGAGKYQPTRYIYQGQDCLTSFSPIASCAFLRPTQVIVFVTDEVKTKTLPEFLKEVPAGTEVITREIPIGADEQQLWQIFDALAGSVSPGEEVAFDITNGFRSFPLLGLLAAAFLRSGFNVNLRAVLYGAFDASRLVSPDETPMIDLTPMLTLLEWSSAADRFNRTGDARYLASLIRQQRRALGIAAKNDPQRKNEAGRLGNLAGALEDVSHSLRLIRPFQTMRSTSGLSERVQAAMPALQGSAASQPFLMLLESIQNTYTPLGMSDPLDPAQAQQSIGKQREIIQWYAEREQWVQAATLAREWMVNWIMFQMQLFDICERDDRRRIEEVINSESHQYKTACQKKEPFRSLFLRQVPQVEEALELWNILADTRNDINHAGMRRDPGAPDDLIKQLQKIIERINRLPLEHGA</sequence>
<keyword evidence="2" id="KW-1185">Reference proteome</keyword>
<proteinExistence type="predicted"/>
<dbReference type="NCBIfam" id="TIGR02221">
    <property type="entry name" value="cas_TM1812"/>
    <property type="match status" value="1"/>
</dbReference>
<evidence type="ECO:0000313" key="1">
    <source>
        <dbReference type="EMBL" id="KPL73729.1"/>
    </source>
</evidence>
<organism evidence="1 2">
    <name type="scientific">Ornatilinea apprima</name>
    <dbReference type="NCBI Taxonomy" id="1134406"/>
    <lineage>
        <taxon>Bacteria</taxon>
        <taxon>Bacillati</taxon>
        <taxon>Chloroflexota</taxon>
        <taxon>Anaerolineae</taxon>
        <taxon>Anaerolineales</taxon>
        <taxon>Anaerolineaceae</taxon>
        <taxon>Ornatilinea</taxon>
    </lineage>
</organism>
<name>A0A0P6XNS2_9CHLR</name>
<dbReference type="EMBL" id="LGCL01000034">
    <property type="protein sequence ID" value="KPL73729.1"/>
    <property type="molecule type" value="Genomic_DNA"/>
</dbReference>
<dbReference type="STRING" id="1134406.ADN00_14250"/>
<comment type="caution">
    <text evidence="1">The sequence shown here is derived from an EMBL/GenBank/DDBJ whole genome shotgun (WGS) entry which is preliminary data.</text>
</comment>
<gene>
    <name evidence="1" type="ORF">ADN00_14250</name>
</gene>
<dbReference type="RefSeq" id="WP_075063700.1">
    <property type="nucleotide sequence ID" value="NZ_LGCL01000034.1"/>
</dbReference>
<dbReference type="InterPro" id="IPR011742">
    <property type="entry name" value="CRISPR-assoc_prot_TM1812"/>
</dbReference>
<dbReference type="Proteomes" id="UP000050417">
    <property type="component" value="Unassembled WGS sequence"/>
</dbReference>
<accession>A0A0P6XNS2</accession>
<reference evidence="1 2" key="1">
    <citation type="submission" date="2015-07" db="EMBL/GenBank/DDBJ databases">
        <title>Genome sequence of Ornatilinea apprima DSM 23815.</title>
        <authorList>
            <person name="Hemp J."/>
            <person name="Ward L.M."/>
            <person name="Pace L.A."/>
            <person name="Fischer W.W."/>
        </authorList>
    </citation>
    <scope>NUCLEOTIDE SEQUENCE [LARGE SCALE GENOMIC DNA]</scope>
    <source>
        <strain evidence="1 2">P3M-1</strain>
    </source>
</reference>
<evidence type="ECO:0008006" key="3">
    <source>
        <dbReference type="Google" id="ProtNLM"/>
    </source>
</evidence>
<dbReference type="CDD" id="cd09732">
    <property type="entry name" value="Csx1_III-U"/>
    <property type="match status" value="1"/>
</dbReference>
<evidence type="ECO:0000313" key="2">
    <source>
        <dbReference type="Proteomes" id="UP000050417"/>
    </source>
</evidence>
<dbReference type="AlphaFoldDB" id="A0A0P6XNS2"/>